<feature type="transmembrane region" description="Helical" evidence="9">
    <location>
        <begin position="37"/>
        <end position="54"/>
    </location>
</feature>
<comment type="caution">
    <text evidence="10">The sequence shown here is derived from an EMBL/GenBank/DDBJ whole genome shotgun (WGS) entry which is preliminary data.</text>
</comment>
<evidence type="ECO:0000256" key="2">
    <source>
        <dbReference type="ARBA" id="ARBA00022448"/>
    </source>
</evidence>
<feature type="transmembrane region" description="Helical" evidence="9">
    <location>
        <begin position="95"/>
        <end position="117"/>
    </location>
</feature>
<keyword evidence="7 9" id="KW-0472">Membrane</keyword>
<dbReference type="InterPro" id="IPR052157">
    <property type="entry name" value="BCAA_transport_permease"/>
</dbReference>
<sequence length="294" mass="30727">MQVFIAQIINGLSLGSIYVLLATGFNLLLLVALIIHFSYPVVVVFSMYIVWVVLNATGNNLLLGILAGVVSSILLNVISAPIFQKVMQKRGEVDVNSTMVVSMGMGFIITDILSHSFNHGFPIAYPEAITGGGPLFRIGLISVQVGQVWSLVIGAVAVSAFFVLLYKTRAGRAFRAIAEDPAGARLVGIPLVKTGIQSYALSGIMGGMSAILIAMLLHSASPGLGDMLAHKVLAVSIVAGLGNLVGGLVVGLALGVLEALIQGYAAGSWSNAIAFVVMLVVILWKPKGLFGIKV</sequence>
<dbReference type="GO" id="GO:0006865">
    <property type="term" value="P:amino acid transport"/>
    <property type="evidence" value="ECO:0007669"/>
    <property type="project" value="UniProtKB-KW"/>
</dbReference>
<evidence type="ECO:0000256" key="3">
    <source>
        <dbReference type="ARBA" id="ARBA00022475"/>
    </source>
</evidence>
<evidence type="ECO:0000256" key="7">
    <source>
        <dbReference type="ARBA" id="ARBA00023136"/>
    </source>
</evidence>
<feature type="transmembrane region" description="Helical" evidence="9">
    <location>
        <begin position="232"/>
        <end position="257"/>
    </location>
</feature>
<dbReference type="EMBL" id="VSSQ01000209">
    <property type="protein sequence ID" value="MPL85697.1"/>
    <property type="molecule type" value="Genomic_DNA"/>
</dbReference>
<gene>
    <name evidence="10" type="primary">livH_16</name>
    <name evidence="10" type="ORF">SDC9_31670</name>
</gene>
<accession>A0A644V3C2</accession>
<feature type="transmembrane region" description="Helical" evidence="9">
    <location>
        <begin position="60"/>
        <end position="83"/>
    </location>
</feature>
<evidence type="ECO:0000256" key="4">
    <source>
        <dbReference type="ARBA" id="ARBA00022692"/>
    </source>
</evidence>
<feature type="transmembrane region" description="Helical" evidence="9">
    <location>
        <begin position="148"/>
        <end position="166"/>
    </location>
</feature>
<dbReference type="InterPro" id="IPR001851">
    <property type="entry name" value="ABC_transp_permease"/>
</dbReference>
<dbReference type="CDD" id="cd06582">
    <property type="entry name" value="TM_PBP1_LivH_like"/>
    <property type="match status" value="1"/>
</dbReference>
<dbReference type="GO" id="GO:0005886">
    <property type="term" value="C:plasma membrane"/>
    <property type="evidence" value="ECO:0007669"/>
    <property type="project" value="UniProtKB-SubCell"/>
</dbReference>
<evidence type="ECO:0000256" key="5">
    <source>
        <dbReference type="ARBA" id="ARBA00022970"/>
    </source>
</evidence>
<feature type="transmembrane region" description="Helical" evidence="9">
    <location>
        <begin position="264"/>
        <end position="284"/>
    </location>
</feature>
<keyword evidence="3" id="KW-1003">Cell membrane</keyword>
<keyword evidence="6 9" id="KW-1133">Transmembrane helix</keyword>
<dbReference type="GO" id="GO:0022857">
    <property type="term" value="F:transmembrane transporter activity"/>
    <property type="evidence" value="ECO:0007669"/>
    <property type="project" value="InterPro"/>
</dbReference>
<evidence type="ECO:0000256" key="9">
    <source>
        <dbReference type="SAM" id="Phobius"/>
    </source>
</evidence>
<proteinExistence type="inferred from homology"/>
<dbReference type="PANTHER" id="PTHR11795:SF445">
    <property type="entry name" value="AMINO ACID ABC TRANSPORTER PERMEASE PROTEIN"/>
    <property type="match status" value="1"/>
</dbReference>
<keyword evidence="4 9" id="KW-0812">Transmembrane</keyword>
<dbReference type="Pfam" id="PF02653">
    <property type="entry name" value="BPD_transp_2"/>
    <property type="match status" value="1"/>
</dbReference>
<dbReference type="AlphaFoldDB" id="A0A644V3C2"/>
<comment type="subcellular location">
    <subcellularLocation>
        <location evidence="1">Cell membrane</location>
        <topology evidence="1">Multi-pass membrane protein</topology>
    </subcellularLocation>
</comment>
<comment type="similarity">
    <text evidence="8">Belongs to the binding-protein-dependent transport system permease family. LivHM subfamily.</text>
</comment>
<name>A0A644V3C2_9ZZZZ</name>
<keyword evidence="5" id="KW-0029">Amino-acid transport</keyword>
<evidence type="ECO:0000256" key="8">
    <source>
        <dbReference type="ARBA" id="ARBA00037998"/>
    </source>
</evidence>
<feature type="transmembrane region" description="Helical" evidence="9">
    <location>
        <begin position="199"/>
        <end position="220"/>
    </location>
</feature>
<evidence type="ECO:0000256" key="6">
    <source>
        <dbReference type="ARBA" id="ARBA00022989"/>
    </source>
</evidence>
<protein>
    <submittedName>
        <fullName evidence="10">High-affinity branched-chain amino acid transport system permease protein LivH</fullName>
    </submittedName>
</protein>
<evidence type="ECO:0000256" key="1">
    <source>
        <dbReference type="ARBA" id="ARBA00004651"/>
    </source>
</evidence>
<evidence type="ECO:0000313" key="10">
    <source>
        <dbReference type="EMBL" id="MPL85697.1"/>
    </source>
</evidence>
<reference evidence="10" key="1">
    <citation type="submission" date="2019-08" db="EMBL/GenBank/DDBJ databases">
        <authorList>
            <person name="Kucharzyk K."/>
            <person name="Murdoch R.W."/>
            <person name="Higgins S."/>
            <person name="Loffler F."/>
        </authorList>
    </citation>
    <scope>NUCLEOTIDE SEQUENCE</scope>
</reference>
<organism evidence="10">
    <name type="scientific">bioreactor metagenome</name>
    <dbReference type="NCBI Taxonomy" id="1076179"/>
    <lineage>
        <taxon>unclassified sequences</taxon>
        <taxon>metagenomes</taxon>
        <taxon>ecological metagenomes</taxon>
    </lineage>
</organism>
<dbReference type="PANTHER" id="PTHR11795">
    <property type="entry name" value="BRANCHED-CHAIN AMINO ACID TRANSPORT SYSTEM PERMEASE PROTEIN LIVH"/>
    <property type="match status" value="1"/>
</dbReference>
<keyword evidence="2" id="KW-0813">Transport</keyword>